<comment type="cofactor">
    <cofactor evidence="1">
        <name>FAD</name>
        <dbReference type="ChEBI" id="CHEBI:57692"/>
    </cofactor>
</comment>
<dbReference type="InterPro" id="IPR046373">
    <property type="entry name" value="Acyl-CoA_Oxase/DH_mid-dom_sf"/>
</dbReference>
<evidence type="ECO:0000313" key="11">
    <source>
        <dbReference type="Proteomes" id="UP000738325"/>
    </source>
</evidence>
<protein>
    <recommendedName>
        <fullName evidence="9">Cytochrome b5 heme-binding domain-containing protein</fullName>
    </recommendedName>
</protein>
<evidence type="ECO:0000259" key="9">
    <source>
        <dbReference type="PROSITE" id="PS50255"/>
    </source>
</evidence>
<dbReference type="InterPro" id="IPR036250">
    <property type="entry name" value="AcylCo_DH-like_C"/>
</dbReference>
<keyword evidence="4" id="KW-0285">Flavoprotein</keyword>
<dbReference type="InterPro" id="IPR009100">
    <property type="entry name" value="AcylCoA_DH/oxidase_NM_dom_sf"/>
</dbReference>
<evidence type="ECO:0000256" key="4">
    <source>
        <dbReference type="ARBA" id="ARBA00022630"/>
    </source>
</evidence>
<dbReference type="PANTHER" id="PTHR48083">
    <property type="entry name" value="MEDIUM-CHAIN SPECIFIC ACYL-COA DEHYDROGENASE, MITOCHONDRIAL-RELATED"/>
    <property type="match status" value="1"/>
</dbReference>
<dbReference type="Proteomes" id="UP000738325">
    <property type="component" value="Unassembled WGS sequence"/>
</dbReference>
<dbReference type="InterPro" id="IPR018506">
    <property type="entry name" value="Cyt_B5_heme-BS"/>
</dbReference>
<evidence type="ECO:0000256" key="6">
    <source>
        <dbReference type="ARBA" id="ARBA00022827"/>
    </source>
</evidence>
<dbReference type="SUPFAM" id="SSF47203">
    <property type="entry name" value="Acyl-CoA dehydrogenase C-terminal domain-like"/>
    <property type="match status" value="1"/>
</dbReference>
<feature type="domain" description="Cytochrome b5 heme-binding" evidence="9">
    <location>
        <begin position="3"/>
        <end position="78"/>
    </location>
</feature>
<dbReference type="GO" id="GO:0046872">
    <property type="term" value="F:metal ion binding"/>
    <property type="evidence" value="ECO:0007669"/>
    <property type="project" value="UniProtKB-KW"/>
</dbReference>
<dbReference type="EMBL" id="JAAAIP010000005">
    <property type="protein sequence ID" value="KAG0330229.1"/>
    <property type="molecule type" value="Genomic_DNA"/>
</dbReference>
<dbReference type="OrthoDB" id="10254877at2759"/>
<proteinExistence type="inferred from homology"/>
<dbReference type="SUPFAM" id="SSF55856">
    <property type="entry name" value="Cytochrome b5-like heme/steroid binding domain"/>
    <property type="match status" value="1"/>
</dbReference>
<evidence type="ECO:0000256" key="5">
    <source>
        <dbReference type="ARBA" id="ARBA00022723"/>
    </source>
</evidence>
<dbReference type="PANTHER" id="PTHR48083:SF28">
    <property type="entry name" value="ACYL-COA DEHYDROGENASE FAMILY PROTEIN (AFU_ORTHOLOGUE AFUA_6G10880)-RELATED"/>
    <property type="match status" value="1"/>
</dbReference>
<comment type="caution">
    <text evidence="10">The sequence shown here is derived from an EMBL/GenBank/DDBJ whole genome shotgun (WGS) entry which is preliminary data.</text>
</comment>
<dbReference type="InterPro" id="IPR009075">
    <property type="entry name" value="AcylCo_DH/oxidase_C"/>
</dbReference>
<dbReference type="GO" id="GO:0003995">
    <property type="term" value="F:acyl-CoA dehydrogenase activity"/>
    <property type="evidence" value="ECO:0007669"/>
    <property type="project" value="TreeGrafter"/>
</dbReference>
<dbReference type="Gene3D" id="3.10.120.10">
    <property type="entry name" value="Cytochrome b5-like heme/steroid binding domain"/>
    <property type="match status" value="1"/>
</dbReference>
<dbReference type="Gene3D" id="1.20.140.10">
    <property type="entry name" value="Butyryl-CoA Dehydrogenase, subunit A, domain 3"/>
    <property type="match status" value="1"/>
</dbReference>
<dbReference type="InterPro" id="IPR037069">
    <property type="entry name" value="AcylCoA_DH/ox_N_sf"/>
</dbReference>
<keyword evidence="6" id="KW-0274">FAD</keyword>
<dbReference type="GO" id="GO:0050660">
    <property type="term" value="F:flavin adenine dinucleotide binding"/>
    <property type="evidence" value="ECO:0007669"/>
    <property type="project" value="InterPro"/>
</dbReference>
<dbReference type="InterPro" id="IPR006091">
    <property type="entry name" value="Acyl-CoA_Oxase/DH_mid-dom"/>
</dbReference>
<dbReference type="Pfam" id="PF02771">
    <property type="entry name" value="Acyl-CoA_dh_N"/>
    <property type="match status" value="1"/>
</dbReference>
<dbReference type="PROSITE" id="PS50255">
    <property type="entry name" value="CYTOCHROME_B5_2"/>
    <property type="match status" value="1"/>
</dbReference>
<evidence type="ECO:0000256" key="8">
    <source>
        <dbReference type="ARBA" id="ARBA00023004"/>
    </source>
</evidence>
<dbReference type="Pfam" id="PF00173">
    <property type="entry name" value="Cyt-b5"/>
    <property type="match status" value="1"/>
</dbReference>
<evidence type="ECO:0000313" key="10">
    <source>
        <dbReference type="EMBL" id="KAG0330229.1"/>
    </source>
</evidence>
<keyword evidence="3" id="KW-0349">Heme</keyword>
<accession>A0A9P6RYJ5</accession>
<dbReference type="GO" id="GO:0020037">
    <property type="term" value="F:heme binding"/>
    <property type="evidence" value="ECO:0007669"/>
    <property type="project" value="InterPro"/>
</dbReference>
<keyword evidence="5" id="KW-0479">Metal-binding</keyword>
<dbReference type="PROSITE" id="PS00191">
    <property type="entry name" value="CYTOCHROME_B5_1"/>
    <property type="match status" value="1"/>
</dbReference>
<dbReference type="GO" id="GO:0033539">
    <property type="term" value="P:fatty acid beta-oxidation using acyl-CoA dehydrogenase"/>
    <property type="evidence" value="ECO:0007669"/>
    <property type="project" value="TreeGrafter"/>
</dbReference>
<evidence type="ECO:0000256" key="1">
    <source>
        <dbReference type="ARBA" id="ARBA00001974"/>
    </source>
</evidence>
<dbReference type="Gene3D" id="1.10.540.10">
    <property type="entry name" value="Acyl-CoA dehydrogenase/oxidase, N-terminal domain"/>
    <property type="match status" value="1"/>
</dbReference>
<evidence type="ECO:0000256" key="7">
    <source>
        <dbReference type="ARBA" id="ARBA00023002"/>
    </source>
</evidence>
<organism evidence="10 11">
    <name type="scientific">Dissophora globulifera</name>
    <dbReference type="NCBI Taxonomy" id="979702"/>
    <lineage>
        <taxon>Eukaryota</taxon>
        <taxon>Fungi</taxon>
        <taxon>Fungi incertae sedis</taxon>
        <taxon>Mucoromycota</taxon>
        <taxon>Mortierellomycotina</taxon>
        <taxon>Mortierellomycetes</taxon>
        <taxon>Mortierellales</taxon>
        <taxon>Mortierellaceae</taxon>
        <taxon>Dissophora</taxon>
    </lineage>
</organism>
<dbReference type="InterPro" id="IPR050741">
    <property type="entry name" value="Acyl-CoA_dehydrogenase"/>
</dbReference>
<dbReference type="AlphaFoldDB" id="A0A9P6RYJ5"/>
<dbReference type="Pfam" id="PF00441">
    <property type="entry name" value="Acyl-CoA_dh_1"/>
    <property type="match status" value="1"/>
</dbReference>
<evidence type="ECO:0000256" key="2">
    <source>
        <dbReference type="ARBA" id="ARBA00009347"/>
    </source>
</evidence>
<dbReference type="FunFam" id="2.40.110.10:FF:000002">
    <property type="entry name" value="Acyl-CoA dehydrogenase fadE12"/>
    <property type="match status" value="1"/>
</dbReference>
<dbReference type="InterPro" id="IPR036400">
    <property type="entry name" value="Cyt_B5-like_heme/steroid_sf"/>
</dbReference>
<sequence>MTSGYFSASQVAAHSSENDCWVIIHDKVYDVTPFLNDHPGGKKILLKNAGTDATKQFDAFHGAGVLEKYGALCIGNFGEPPKAGAVEAASADASEEDDEMQFGEMVPFGDPSWYQQWGSPYYSESHRRLRRVMRQFVDREIMPYVHEWDEAKQVPMSLFRKCAEMGILASIAGTGTLPTDYFNVEDTILFRGGDNAIVNPANFDAFHAFIIGDELARCGSGGVLWGLCGGLGIGLPPVIHHGTEELKRRVVTECLAGRKTICLAITEPAAGSDVANLTTVANESNDGYIVNGEKKWITNGTFADYFTVAVRTGGDGMNGVSMLLVERSMKGVSTRQMQCSGVWSSGTAFINFDDVLVPKSNLIGKENKGFKYIVENFNHERMGIVTQANRLARVCLEEAIKYGSKRKTFGVKLVDHPVLRNKLAHMSRQVEATHAWTENVIYQTMHMPEDLQMIKLGGPIALLKAQATQTLEYCAREASQIFGGLAYTRGGQGEKVERIYREVRAYAIPGGSEEIMLDLGMRQSMKVATMMYGAKL</sequence>
<dbReference type="InterPro" id="IPR013786">
    <property type="entry name" value="AcylCoA_DH/ox_N"/>
</dbReference>
<evidence type="ECO:0000256" key="3">
    <source>
        <dbReference type="ARBA" id="ARBA00022617"/>
    </source>
</evidence>
<dbReference type="PRINTS" id="PR00363">
    <property type="entry name" value="CYTOCHROMEB5"/>
</dbReference>
<name>A0A9P6RYJ5_9FUNG</name>
<dbReference type="GO" id="GO:0005737">
    <property type="term" value="C:cytoplasm"/>
    <property type="evidence" value="ECO:0007669"/>
    <property type="project" value="TreeGrafter"/>
</dbReference>
<dbReference type="Gene3D" id="2.40.110.10">
    <property type="entry name" value="Butyryl-CoA Dehydrogenase, subunit A, domain 2"/>
    <property type="match status" value="1"/>
</dbReference>
<dbReference type="Pfam" id="PF02770">
    <property type="entry name" value="Acyl-CoA_dh_M"/>
    <property type="match status" value="1"/>
</dbReference>
<dbReference type="SMART" id="SM01117">
    <property type="entry name" value="Cyt-b5"/>
    <property type="match status" value="1"/>
</dbReference>
<dbReference type="InterPro" id="IPR001199">
    <property type="entry name" value="Cyt_B5-like_heme/steroid-bd"/>
</dbReference>
<gene>
    <name evidence="10" type="ORF">BGZ99_007090</name>
</gene>
<comment type="similarity">
    <text evidence="2">Belongs to the acyl-CoA dehydrogenase family.</text>
</comment>
<keyword evidence="8" id="KW-0408">Iron</keyword>
<dbReference type="SUPFAM" id="SSF56645">
    <property type="entry name" value="Acyl-CoA dehydrogenase NM domain-like"/>
    <property type="match status" value="1"/>
</dbReference>
<keyword evidence="11" id="KW-1185">Reference proteome</keyword>
<keyword evidence="7" id="KW-0560">Oxidoreductase</keyword>
<reference evidence="10" key="1">
    <citation type="journal article" date="2020" name="Fungal Divers.">
        <title>Resolving the Mortierellaceae phylogeny through synthesis of multi-gene phylogenetics and phylogenomics.</title>
        <authorList>
            <person name="Vandepol N."/>
            <person name="Liber J."/>
            <person name="Desiro A."/>
            <person name="Na H."/>
            <person name="Kennedy M."/>
            <person name="Barry K."/>
            <person name="Grigoriev I.V."/>
            <person name="Miller A.N."/>
            <person name="O'Donnell K."/>
            <person name="Stajich J.E."/>
            <person name="Bonito G."/>
        </authorList>
    </citation>
    <scope>NUCLEOTIDE SEQUENCE</scope>
    <source>
        <strain evidence="10">REB-010B</strain>
    </source>
</reference>